<feature type="transmembrane region" description="Helical" evidence="1">
    <location>
        <begin position="28"/>
        <end position="57"/>
    </location>
</feature>
<accession>A0A3S2V6F7</accession>
<evidence type="ECO:0000313" key="3">
    <source>
        <dbReference type="Proteomes" id="UP000285211"/>
    </source>
</evidence>
<sequence>MIGLLFIYWIWKAFSNLAIEYNKNKWKYFFFGIVSYYASSVIVGFVLAIVMGFINGFDSVANENYDTSGWNLFFVFFGGLGCYGAYKFLERKGEKERELVEKEGIDSIGLFEEN</sequence>
<keyword evidence="1" id="KW-0472">Membrane</keyword>
<keyword evidence="1" id="KW-1133">Transmembrane helix</keyword>
<protein>
    <submittedName>
        <fullName evidence="2">Uncharacterized protein</fullName>
    </submittedName>
</protein>
<gene>
    <name evidence="2" type="ORF">EOD40_03825</name>
</gene>
<comment type="caution">
    <text evidence="2">The sequence shown here is derived from an EMBL/GenBank/DDBJ whole genome shotgun (WGS) entry which is preliminary data.</text>
</comment>
<evidence type="ECO:0000313" key="2">
    <source>
        <dbReference type="EMBL" id="RVT78373.1"/>
    </source>
</evidence>
<reference evidence="2 3" key="1">
    <citation type="submission" date="2019-01" db="EMBL/GenBank/DDBJ databases">
        <authorList>
            <person name="Chen W.-M."/>
        </authorList>
    </citation>
    <scope>NUCLEOTIDE SEQUENCE [LARGE SCALE GENOMIC DNA]</scope>
    <source>
        <strain evidence="2 3">BBQ-12</strain>
    </source>
</reference>
<dbReference type="AlphaFoldDB" id="A0A3S2V6F7"/>
<dbReference type="EMBL" id="SACJ01000002">
    <property type="protein sequence ID" value="RVT78373.1"/>
    <property type="molecule type" value="Genomic_DNA"/>
</dbReference>
<keyword evidence="3" id="KW-1185">Reference proteome</keyword>
<dbReference type="Proteomes" id="UP000285211">
    <property type="component" value="Unassembled WGS sequence"/>
</dbReference>
<dbReference type="OrthoDB" id="1449578at2"/>
<name>A0A3S2V6F7_9FLAO</name>
<organism evidence="2 3">
    <name type="scientific">Flavobacterium sufflavum</name>
    <dbReference type="NCBI Taxonomy" id="1921138"/>
    <lineage>
        <taxon>Bacteria</taxon>
        <taxon>Pseudomonadati</taxon>
        <taxon>Bacteroidota</taxon>
        <taxon>Flavobacteriia</taxon>
        <taxon>Flavobacteriales</taxon>
        <taxon>Flavobacteriaceae</taxon>
        <taxon>Flavobacterium</taxon>
    </lineage>
</organism>
<feature type="transmembrane region" description="Helical" evidence="1">
    <location>
        <begin position="69"/>
        <end position="89"/>
    </location>
</feature>
<evidence type="ECO:0000256" key="1">
    <source>
        <dbReference type="SAM" id="Phobius"/>
    </source>
</evidence>
<proteinExistence type="predicted"/>
<dbReference type="RefSeq" id="WP_128193579.1">
    <property type="nucleotide sequence ID" value="NZ_SACJ01000002.1"/>
</dbReference>
<keyword evidence="1" id="KW-0812">Transmembrane</keyword>